<dbReference type="EMBL" id="CP015839">
    <property type="protein sequence ID" value="ANG64872.1"/>
    <property type="molecule type" value="Genomic_DNA"/>
</dbReference>
<evidence type="ECO:0000256" key="3">
    <source>
        <dbReference type="ARBA" id="ARBA00023163"/>
    </source>
</evidence>
<dbReference type="OrthoDB" id="6057514at2"/>
<dbReference type="PROSITE" id="PS00041">
    <property type="entry name" value="HTH_ARAC_FAMILY_1"/>
    <property type="match status" value="1"/>
</dbReference>
<dbReference type="InterPro" id="IPR018062">
    <property type="entry name" value="HTH_AraC-typ_CS"/>
</dbReference>
<dbReference type="SMART" id="SM00342">
    <property type="entry name" value="HTH_ARAC"/>
    <property type="match status" value="1"/>
</dbReference>
<accession>A0A1A9F471</accession>
<proteinExistence type="predicted"/>
<dbReference type="AlphaFoldDB" id="A0A1A9F471"/>
<reference evidence="7" key="1">
    <citation type="submission" date="2016-05" db="EMBL/GenBank/DDBJ databases">
        <authorList>
            <person name="Baek K."/>
            <person name="Yang S.-J."/>
        </authorList>
    </citation>
    <scope>NUCLEOTIDE SEQUENCE [LARGE SCALE GENOMIC DNA]</scope>
    <source>
        <strain evidence="7">ST58-10</strain>
    </source>
</reference>
<evidence type="ECO:0000313" key="6">
    <source>
        <dbReference type="EMBL" id="ANG64872.1"/>
    </source>
</evidence>
<dbReference type="PANTHER" id="PTHR43130">
    <property type="entry name" value="ARAC-FAMILY TRANSCRIPTIONAL REGULATOR"/>
    <property type="match status" value="1"/>
</dbReference>
<evidence type="ECO:0000313" key="7">
    <source>
        <dbReference type="Proteomes" id="UP000078070"/>
    </source>
</evidence>
<dbReference type="InterPro" id="IPR018060">
    <property type="entry name" value="HTH_AraC"/>
</dbReference>
<dbReference type="Pfam" id="PF12833">
    <property type="entry name" value="HTH_18"/>
    <property type="match status" value="1"/>
</dbReference>
<keyword evidence="4" id="KW-0812">Transmembrane</keyword>
<dbReference type="InterPro" id="IPR009057">
    <property type="entry name" value="Homeodomain-like_sf"/>
</dbReference>
<keyword evidence="2" id="KW-0238">DNA-binding</keyword>
<keyword evidence="4" id="KW-1133">Transmembrane helix</keyword>
<protein>
    <submittedName>
        <fullName evidence="6">AraC family transcriptional regulator</fullName>
    </submittedName>
</protein>
<keyword evidence="1" id="KW-0805">Transcription regulation</keyword>
<feature type="transmembrane region" description="Helical" evidence="4">
    <location>
        <begin position="12"/>
        <end position="30"/>
    </location>
</feature>
<evidence type="ECO:0000256" key="4">
    <source>
        <dbReference type="SAM" id="Phobius"/>
    </source>
</evidence>
<dbReference type="STRING" id="1821621.A8C75_21910"/>
<name>A0A1A9F471_9GAMM</name>
<dbReference type="GO" id="GO:0043565">
    <property type="term" value="F:sequence-specific DNA binding"/>
    <property type="evidence" value="ECO:0007669"/>
    <property type="project" value="InterPro"/>
</dbReference>
<keyword evidence="4" id="KW-0472">Membrane</keyword>
<dbReference type="CDD" id="cd03136">
    <property type="entry name" value="GATase1_AraC_ArgR_like"/>
    <property type="match status" value="1"/>
</dbReference>
<dbReference type="PROSITE" id="PS01124">
    <property type="entry name" value="HTH_ARAC_FAMILY_2"/>
    <property type="match status" value="1"/>
</dbReference>
<dbReference type="Gene3D" id="3.40.50.880">
    <property type="match status" value="1"/>
</dbReference>
<reference evidence="6 7" key="2">
    <citation type="journal article" date="2018" name="Int. J. Syst. Evol. Microbiol.">
        <title>Marinobacterium aestuarii sp. nov., a benzene-degrading marine bacterium isolated from estuary sediment.</title>
        <authorList>
            <person name="Bae S.S."/>
            <person name="Jung J."/>
            <person name="Chung D."/>
            <person name="Baek K."/>
        </authorList>
    </citation>
    <scope>NUCLEOTIDE SEQUENCE [LARGE SCALE GENOMIC DNA]</scope>
    <source>
        <strain evidence="6 7">ST58-10</strain>
    </source>
</reference>
<dbReference type="PANTHER" id="PTHR43130:SF3">
    <property type="entry name" value="HTH-TYPE TRANSCRIPTIONAL REGULATOR RV1931C"/>
    <property type="match status" value="1"/>
</dbReference>
<evidence type="ECO:0000259" key="5">
    <source>
        <dbReference type="PROSITE" id="PS01124"/>
    </source>
</evidence>
<dbReference type="Proteomes" id="UP000078070">
    <property type="component" value="Chromosome"/>
</dbReference>
<organism evidence="6 7">
    <name type="scientific">Marinobacterium aestuarii</name>
    <dbReference type="NCBI Taxonomy" id="1821621"/>
    <lineage>
        <taxon>Bacteria</taxon>
        <taxon>Pseudomonadati</taxon>
        <taxon>Pseudomonadota</taxon>
        <taxon>Gammaproteobacteria</taxon>
        <taxon>Oceanospirillales</taxon>
        <taxon>Oceanospirillaceae</taxon>
        <taxon>Marinobacterium</taxon>
    </lineage>
</organism>
<gene>
    <name evidence="6" type="ORF">A8C75_21910</name>
</gene>
<sequence length="318" mass="35637">MFGDRPRTYPQTISFLLIPGFSLFGLTAMLDPLRHANHSSNRELYRWQLISEKGGLVASSDNLEIMSDAGIRDTPAGDTLIICAGYDPQARITPALLGFIRQQASHGADIGCQDTAAYIAAAAGILDGYRATLHWENLQSTAEAFPRVAFVQELLVVDRARFSCPGALSGLDMMLYLIGTQHGNGLATTVADELIYTHKRAHSDPQRTSIQKRLDSRNPRLVEAVQLMEHNLEEPLRISEIAAQLQLSGRELERLFRHYLQQTPSAYYRNLRLDQARWMLQQTSQSVTDISVACGFVSLSHFTRSYQQRFAKSPSRER</sequence>
<dbReference type="SUPFAM" id="SSF52317">
    <property type="entry name" value="Class I glutamine amidotransferase-like"/>
    <property type="match status" value="1"/>
</dbReference>
<dbReference type="InterPro" id="IPR029062">
    <property type="entry name" value="Class_I_gatase-like"/>
</dbReference>
<keyword evidence="7" id="KW-1185">Reference proteome</keyword>
<dbReference type="GO" id="GO:0003700">
    <property type="term" value="F:DNA-binding transcription factor activity"/>
    <property type="evidence" value="ECO:0007669"/>
    <property type="project" value="InterPro"/>
</dbReference>
<dbReference type="InterPro" id="IPR052158">
    <property type="entry name" value="INH-QAR"/>
</dbReference>
<keyword evidence="3" id="KW-0804">Transcription</keyword>
<dbReference type="RefSeq" id="WP_067386554.1">
    <property type="nucleotide sequence ID" value="NZ_CP015839.1"/>
</dbReference>
<dbReference type="Gene3D" id="1.10.10.60">
    <property type="entry name" value="Homeodomain-like"/>
    <property type="match status" value="1"/>
</dbReference>
<feature type="domain" description="HTH araC/xylS-type" evidence="5">
    <location>
        <begin position="222"/>
        <end position="318"/>
    </location>
</feature>
<dbReference type="SUPFAM" id="SSF46689">
    <property type="entry name" value="Homeodomain-like"/>
    <property type="match status" value="2"/>
</dbReference>
<evidence type="ECO:0000256" key="2">
    <source>
        <dbReference type="ARBA" id="ARBA00023125"/>
    </source>
</evidence>
<dbReference type="KEGG" id="mars:A8C75_21910"/>
<evidence type="ECO:0000256" key="1">
    <source>
        <dbReference type="ARBA" id="ARBA00023015"/>
    </source>
</evidence>